<comment type="caution">
    <text evidence="1">The sequence shown here is derived from an EMBL/GenBank/DDBJ whole genome shotgun (WGS) entry which is preliminary data.</text>
</comment>
<reference evidence="1" key="1">
    <citation type="submission" date="2020-08" db="EMBL/GenBank/DDBJ databases">
        <title>Multicomponent nature underlies the extraordinary mechanical properties of spider dragline silk.</title>
        <authorList>
            <person name="Kono N."/>
            <person name="Nakamura H."/>
            <person name="Mori M."/>
            <person name="Yoshida Y."/>
            <person name="Ohtoshi R."/>
            <person name="Malay A.D."/>
            <person name="Moran D.A.P."/>
            <person name="Tomita M."/>
            <person name="Numata K."/>
            <person name="Arakawa K."/>
        </authorList>
    </citation>
    <scope>NUCLEOTIDE SEQUENCE</scope>
</reference>
<evidence type="ECO:0000313" key="1">
    <source>
        <dbReference type="EMBL" id="GFT21165.1"/>
    </source>
</evidence>
<proteinExistence type="predicted"/>
<dbReference type="AlphaFoldDB" id="A0A8X6NLB0"/>
<dbReference type="Proteomes" id="UP000887013">
    <property type="component" value="Unassembled WGS sequence"/>
</dbReference>
<sequence length="112" mass="13023">MTTTRTRPEIALRVAPPLPPLYFPLPDSYQSRYFDRKNMSLFIITVIFQKLLLTAEAVETFCRGKLQTQRSVLKYHASITSGDVMHHKIKKAYSGDSYNDINWNYCSTSWKN</sequence>
<organism evidence="1 2">
    <name type="scientific">Nephila pilipes</name>
    <name type="common">Giant wood spider</name>
    <name type="synonym">Nephila maculata</name>
    <dbReference type="NCBI Taxonomy" id="299642"/>
    <lineage>
        <taxon>Eukaryota</taxon>
        <taxon>Metazoa</taxon>
        <taxon>Ecdysozoa</taxon>
        <taxon>Arthropoda</taxon>
        <taxon>Chelicerata</taxon>
        <taxon>Arachnida</taxon>
        <taxon>Araneae</taxon>
        <taxon>Araneomorphae</taxon>
        <taxon>Entelegynae</taxon>
        <taxon>Araneoidea</taxon>
        <taxon>Nephilidae</taxon>
        <taxon>Nephila</taxon>
    </lineage>
</organism>
<protein>
    <submittedName>
        <fullName evidence="1">Uncharacterized protein</fullName>
    </submittedName>
</protein>
<evidence type="ECO:0000313" key="2">
    <source>
        <dbReference type="Proteomes" id="UP000887013"/>
    </source>
</evidence>
<name>A0A8X6NLB0_NEPPI</name>
<dbReference type="EMBL" id="BMAW01010936">
    <property type="protein sequence ID" value="GFT21165.1"/>
    <property type="molecule type" value="Genomic_DNA"/>
</dbReference>
<gene>
    <name evidence="1" type="ORF">NPIL_453971</name>
</gene>
<keyword evidence="2" id="KW-1185">Reference proteome</keyword>
<accession>A0A8X6NLB0</accession>